<proteinExistence type="predicted"/>
<accession>A0AAE1CK26</accession>
<dbReference type="EMBL" id="JAWDGP010007852">
    <property type="protein sequence ID" value="KAK3702698.1"/>
    <property type="molecule type" value="Genomic_DNA"/>
</dbReference>
<evidence type="ECO:0000313" key="1">
    <source>
        <dbReference type="EMBL" id="KAK3702698.1"/>
    </source>
</evidence>
<comment type="caution">
    <text evidence="1">The sequence shown here is derived from an EMBL/GenBank/DDBJ whole genome shotgun (WGS) entry which is preliminary data.</text>
</comment>
<gene>
    <name evidence="1" type="ORF">RRG08_042686</name>
</gene>
<dbReference type="AlphaFoldDB" id="A0AAE1CK26"/>
<name>A0AAE1CK26_9GAST</name>
<protein>
    <submittedName>
        <fullName evidence="1">Uncharacterized protein</fullName>
    </submittedName>
</protein>
<sequence length="205" mass="23228">MKLQIAPQLEGIMQDIFGRLRKIMIFSERERVARASESLLSPGCICLVLTLWDSSCGSPKLFVFRLVRPSGQTYLTSKTESCSTWSLIVRICYLVIAARSPSWYLRYRLVIYQNKTHARTHVQYDSSALVTLVAFMLYTHVCCKPYIYYEGQTPEHLDIPAGKAVISRLSVTSCLARSRGLLLAHLGSHLLEEHLCWTLVTTLAV</sequence>
<reference evidence="1" key="1">
    <citation type="journal article" date="2023" name="G3 (Bethesda)">
        <title>A reference genome for the long-term kleptoplast-retaining sea slug Elysia crispata morphotype clarki.</title>
        <authorList>
            <person name="Eastman K.E."/>
            <person name="Pendleton A.L."/>
            <person name="Shaikh M.A."/>
            <person name="Suttiyut T."/>
            <person name="Ogas R."/>
            <person name="Tomko P."/>
            <person name="Gavelis G."/>
            <person name="Widhalm J.R."/>
            <person name="Wisecaver J.H."/>
        </authorList>
    </citation>
    <scope>NUCLEOTIDE SEQUENCE</scope>
    <source>
        <strain evidence="1">ECLA1</strain>
    </source>
</reference>
<dbReference type="Proteomes" id="UP001283361">
    <property type="component" value="Unassembled WGS sequence"/>
</dbReference>
<organism evidence="1 2">
    <name type="scientific">Elysia crispata</name>
    <name type="common">lettuce slug</name>
    <dbReference type="NCBI Taxonomy" id="231223"/>
    <lineage>
        <taxon>Eukaryota</taxon>
        <taxon>Metazoa</taxon>
        <taxon>Spiralia</taxon>
        <taxon>Lophotrochozoa</taxon>
        <taxon>Mollusca</taxon>
        <taxon>Gastropoda</taxon>
        <taxon>Heterobranchia</taxon>
        <taxon>Euthyneura</taxon>
        <taxon>Panpulmonata</taxon>
        <taxon>Sacoglossa</taxon>
        <taxon>Placobranchoidea</taxon>
        <taxon>Plakobranchidae</taxon>
        <taxon>Elysia</taxon>
    </lineage>
</organism>
<evidence type="ECO:0000313" key="2">
    <source>
        <dbReference type="Proteomes" id="UP001283361"/>
    </source>
</evidence>
<keyword evidence="2" id="KW-1185">Reference proteome</keyword>